<keyword evidence="3" id="KW-0963">Cytoplasm</keyword>
<dbReference type="GO" id="GO:0016301">
    <property type="term" value="F:kinase activity"/>
    <property type="evidence" value="ECO:0007669"/>
    <property type="project" value="UniProtKB-KW"/>
</dbReference>
<dbReference type="Proteomes" id="UP000738879">
    <property type="component" value="Unassembled WGS sequence"/>
</dbReference>
<evidence type="ECO:0000256" key="7">
    <source>
        <dbReference type="ARBA" id="ARBA00022777"/>
    </source>
</evidence>
<dbReference type="PROSITE" id="PS51096">
    <property type="entry name" value="PTS_EIIA_TYPE_4"/>
    <property type="match status" value="1"/>
</dbReference>
<reference evidence="9" key="2">
    <citation type="submission" date="2021-02" db="EMBL/GenBank/DDBJ databases">
        <title>Infant gut strain persistence is associated with maternal origin, phylogeny, and functional potential including surface adhesion and iron acquisition.</title>
        <authorList>
            <person name="Lou Y.C."/>
        </authorList>
    </citation>
    <scope>NUCLEOTIDE SEQUENCE</scope>
    <source>
        <strain evidence="9">L3_128_245G1_dasL3_128_245G1_concoct_49</strain>
    </source>
</reference>
<evidence type="ECO:0000313" key="10">
    <source>
        <dbReference type="EMBL" id="RHF38619.1"/>
    </source>
</evidence>
<dbReference type="InParanoid" id="A0A414NFN2"/>
<protein>
    <submittedName>
        <fullName evidence="10">PTS fructose transporter subunit IIA</fullName>
    </submittedName>
</protein>
<evidence type="ECO:0000313" key="9">
    <source>
        <dbReference type="EMBL" id="MBS5146844.1"/>
    </source>
</evidence>
<evidence type="ECO:0000313" key="11">
    <source>
        <dbReference type="Proteomes" id="UP000283983"/>
    </source>
</evidence>
<keyword evidence="11" id="KW-1185">Reference proteome</keyword>
<evidence type="ECO:0000256" key="1">
    <source>
        <dbReference type="ARBA" id="ARBA00004496"/>
    </source>
</evidence>
<dbReference type="InterPro" id="IPR036662">
    <property type="entry name" value="PTS_EIIA_man-typ_sf"/>
</dbReference>
<keyword evidence="5" id="KW-0808">Transferase</keyword>
<evidence type="ECO:0000256" key="3">
    <source>
        <dbReference type="ARBA" id="ARBA00022490"/>
    </source>
</evidence>
<evidence type="ECO:0000256" key="4">
    <source>
        <dbReference type="ARBA" id="ARBA00022597"/>
    </source>
</evidence>
<dbReference type="InterPro" id="IPR004701">
    <property type="entry name" value="PTS_EIIA_man-typ"/>
</dbReference>
<dbReference type="EMBL" id="QSLJ01000001">
    <property type="protein sequence ID" value="RHF38619.1"/>
    <property type="molecule type" value="Genomic_DNA"/>
</dbReference>
<proteinExistence type="predicted"/>
<dbReference type="AlphaFoldDB" id="A0A414NFN2"/>
<organism evidence="10 11">
    <name type="scientific">Collinsella intestinalis</name>
    <dbReference type="NCBI Taxonomy" id="147207"/>
    <lineage>
        <taxon>Bacteria</taxon>
        <taxon>Bacillati</taxon>
        <taxon>Actinomycetota</taxon>
        <taxon>Coriobacteriia</taxon>
        <taxon>Coriobacteriales</taxon>
        <taxon>Coriobacteriaceae</taxon>
        <taxon>Collinsella</taxon>
    </lineage>
</organism>
<dbReference type="SUPFAM" id="SSF53062">
    <property type="entry name" value="PTS system fructose IIA component-like"/>
    <property type="match status" value="1"/>
</dbReference>
<reference evidence="10 11" key="1">
    <citation type="submission" date="2018-08" db="EMBL/GenBank/DDBJ databases">
        <title>A genome reference for cultivated species of the human gut microbiota.</title>
        <authorList>
            <person name="Zou Y."/>
            <person name="Xue W."/>
            <person name="Luo G."/>
        </authorList>
    </citation>
    <scope>NUCLEOTIDE SEQUENCE [LARGE SCALE GENOMIC DNA]</scope>
    <source>
        <strain evidence="10 11">AM25-33</strain>
    </source>
</reference>
<dbReference type="PANTHER" id="PTHR33799:SF1">
    <property type="entry name" value="PTS SYSTEM MANNOSE-SPECIFIC EIIAB COMPONENT-RELATED"/>
    <property type="match status" value="1"/>
</dbReference>
<dbReference type="InterPro" id="IPR033887">
    <property type="entry name" value="PTS_IIA_man"/>
</dbReference>
<sequence length="139" mass="15415">MRQFIIASHAHFAAGINESVSLLSGERDNVRTLSMYVDGNNDLAAAAAKMLDETPEGDDLVVCTDLFGGSVNNEFTSIVQRRPNTYLVTNMNLPLLIQLLFAEEGRDTAEVIREICAADDTRVKFVNDLIEDTEDDEEF</sequence>
<evidence type="ECO:0000256" key="6">
    <source>
        <dbReference type="ARBA" id="ARBA00022683"/>
    </source>
</evidence>
<dbReference type="CDD" id="cd00006">
    <property type="entry name" value="PTS_IIA_man"/>
    <property type="match status" value="1"/>
</dbReference>
<dbReference type="Pfam" id="PF03610">
    <property type="entry name" value="EIIA-man"/>
    <property type="match status" value="1"/>
</dbReference>
<keyword evidence="2" id="KW-0813">Transport</keyword>
<dbReference type="RefSeq" id="WP_118102885.1">
    <property type="nucleotide sequence ID" value="NZ_CABJEU010000001.1"/>
</dbReference>
<dbReference type="EMBL" id="JAGZJA010000004">
    <property type="protein sequence ID" value="MBS5146844.1"/>
    <property type="molecule type" value="Genomic_DNA"/>
</dbReference>
<dbReference type="PANTHER" id="PTHR33799">
    <property type="entry name" value="PTS PERMEASE-RELATED-RELATED"/>
    <property type="match status" value="1"/>
</dbReference>
<gene>
    <name evidence="10" type="ORF">DW682_02670</name>
    <name evidence="9" type="ORF">KHY67_03985</name>
</gene>
<keyword evidence="7" id="KW-0418">Kinase</keyword>
<dbReference type="InterPro" id="IPR051471">
    <property type="entry name" value="Bacterial_PTS_sugar_comp"/>
</dbReference>
<dbReference type="Gene3D" id="3.40.50.510">
    <property type="entry name" value="Phosphotransferase system, mannose-type IIA component"/>
    <property type="match status" value="1"/>
</dbReference>
<evidence type="ECO:0000256" key="5">
    <source>
        <dbReference type="ARBA" id="ARBA00022679"/>
    </source>
</evidence>
<comment type="caution">
    <text evidence="10">The sequence shown here is derived from an EMBL/GenBank/DDBJ whole genome shotgun (WGS) entry which is preliminary data.</text>
</comment>
<keyword evidence="6" id="KW-0598">Phosphotransferase system</keyword>
<name>A0A414NFN2_9ACTN</name>
<feature type="domain" description="PTS EIIA type-4" evidence="8">
    <location>
        <begin position="1"/>
        <end position="123"/>
    </location>
</feature>
<evidence type="ECO:0000259" key="8">
    <source>
        <dbReference type="PROSITE" id="PS51096"/>
    </source>
</evidence>
<dbReference type="GO" id="GO:0009401">
    <property type="term" value="P:phosphoenolpyruvate-dependent sugar phosphotransferase system"/>
    <property type="evidence" value="ECO:0007669"/>
    <property type="project" value="UniProtKB-KW"/>
</dbReference>
<dbReference type="GO" id="GO:0005737">
    <property type="term" value="C:cytoplasm"/>
    <property type="evidence" value="ECO:0007669"/>
    <property type="project" value="UniProtKB-SubCell"/>
</dbReference>
<dbReference type="Proteomes" id="UP000283983">
    <property type="component" value="Unassembled WGS sequence"/>
</dbReference>
<accession>A0A414NFN2</accession>
<keyword evidence="4" id="KW-0762">Sugar transport</keyword>
<evidence type="ECO:0000256" key="2">
    <source>
        <dbReference type="ARBA" id="ARBA00022448"/>
    </source>
</evidence>
<dbReference type="GO" id="GO:0016020">
    <property type="term" value="C:membrane"/>
    <property type="evidence" value="ECO:0007669"/>
    <property type="project" value="InterPro"/>
</dbReference>
<comment type="subcellular location">
    <subcellularLocation>
        <location evidence="1">Cytoplasm</location>
    </subcellularLocation>
</comment>